<protein>
    <recommendedName>
        <fullName evidence="1">UPF0215 protein Tneu_0138</fullName>
    </recommendedName>
</protein>
<dbReference type="HAMAP" id="MF_00582">
    <property type="entry name" value="UPF0215"/>
    <property type="match status" value="1"/>
</dbReference>
<evidence type="ECO:0000313" key="2">
    <source>
        <dbReference type="EMBL" id="ACB39095.1"/>
    </source>
</evidence>
<evidence type="ECO:0000256" key="1">
    <source>
        <dbReference type="HAMAP-Rule" id="MF_00582"/>
    </source>
</evidence>
<dbReference type="STRING" id="444157.Tneu_0138"/>
<dbReference type="KEGG" id="tne:Tneu_0138"/>
<evidence type="ECO:0000313" key="3">
    <source>
        <dbReference type="Proteomes" id="UP000001694"/>
    </source>
</evidence>
<accession>B1YAL6</accession>
<dbReference type="AlphaFoldDB" id="B1YAL6"/>
<dbReference type="RefSeq" id="WP_012349516.1">
    <property type="nucleotide sequence ID" value="NC_010525.1"/>
</dbReference>
<reference evidence="2" key="1">
    <citation type="submission" date="2008-03" db="EMBL/GenBank/DDBJ databases">
        <title>Complete sequence of Thermoproteus neutrophilus V24Sta.</title>
        <authorList>
            <consortium name="US DOE Joint Genome Institute"/>
            <person name="Copeland A."/>
            <person name="Lucas S."/>
            <person name="Lapidus A."/>
            <person name="Glavina del Rio T."/>
            <person name="Dalin E."/>
            <person name="Tice H."/>
            <person name="Bruce D."/>
            <person name="Goodwin L."/>
            <person name="Pitluck S."/>
            <person name="Sims D."/>
            <person name="Brettin T."/>
            <person name="Detter J.C."/>
            <person name="Han C."/>
            <person name="Kuske C.R."/>
            <person name="Schmutz J."/>
            <person name="Larimer F."/>
            <person name="Land M."/>
            <person name="Hauser L."/>
            <person name="Kyrpides N."/>
            <person name="Mikhailova N."/>
            <person name="Biddle J.F."/>
            <person name="Zhang Z."/>
            <person name="Fitz-Gibbon S.T."/>
            <person name="Lowe T.M."/>
            <person name="Saltikov C."/>
            <person name="House C.H."/>
            <person name="Richardson P."/>
        </authorList>
    </citation>
    <scope>NUCLEOTIDE SEQUENCE [LARGE SCALE GENOMIC DNA]</scope>
    <source>
        <strain evidence="2">V24Sta</strain>
    </source>
</reference>
<name>B1YAL6_PYRNV</name>
<dbReference type="eggNOG" id="arCOG00928">
    <property type="taxonomic scope" value="Archaea"/>
</dbReference>
<dbReference type="Pfam" id="PF01949">
    <property type="entry name" value="Endo_dU"/>
    <property type="match status" value="1"/>
</dbReference>
<dbReference type="PANTHER" id="PTHR39518">
    <property type="entry name" value="UPF0215 PROTEIN MJ1150"/>
    <property type="match status" value="1"/>
</dbReference>
<proteinExistence type="inferred from homology"/>
<dbReference type="EMBL" id="CP001014">
    <property type="protein sequence ID" value="ACB39095.1"/>
    <property type="molecule type" value="Genomic_DNA"/>
</dbReference>
<comment type="similarity">
    <text evidence="1">Belongs to the UPF0215 family.</text>
</comment>
<dbReference type="PANTHER" id="PTHR39518:SF2">
    <property type="entry name" value="UPF0215 PROTEIN MJ1150"/>
    <property type="match status" value="1"/>
</dbReference>
<dbReference type="Gene3D" id="3.30.2170.10">
    <property type="entry name" value="archaeoglobus fulgidus dsm 4304 superfamily"/>
    <property type="match status" value="1"/>
</dbReference>
<organism evidence="2 3">
    <name type="scientific">Pyrobaculum neutrophilum (strain DSM 2338 / JCM 9278 / NBRC 100436 / V24Sta)</name>
    <name type="common">Thermoproteus neutrophilus</name>
    <dbReference type="NCBI Taxonomy" id="444157"/>
    <lineage>
        <taxon>Archaea</taxon>
        <taxon>Thermoproteota</taxon>
        <taxon>Thermoprotei</taxon>
        <taxon>Thermoproteales</taxon>
        <taxon>Thermoproteaceae</taxon>
        <taxon>Pyrobaculum</taxon>
    </lineage>
</organism>
<dbReference type="PIRSF" id="PIRSF006380">
    <property type="entry name" value="UCP006380"/>
    <property type="match status" value="1"/>
</dbReference>
<dbReference type="InterPro" id="IPR002802">
    <property type="entry name" value="Endo_dU"/>
</dbReference>
<dbReference type="Proteomes" id="UP000001694">
    <property type="component" value="Chromosome"/>
</dbReference>
<sequence>MEDAPSWAPLVRPRRGPPAEPQRLLQKNFKVVAVAESFVLQDGYSVYAGVLARRDGVVEEVALDLATLGGTDGTEAASRILEALLRPDVAMVMLDGCVVSFYNWIDGEALWRRFGRPVACYIFEEPEGRAEEAARKLFMDWERRVEAFRRLGQPVPYYTRGGYRIYVRSWGMDPADAGKAAELCTKFGKMPEPIRVAKIIAGGARKFLKNARAKSGDGN</sequence>
<dbReference type="HOGENOM" id="CLU_095956_0_0_2"/>
<dbReference type="GeneID" id="6164618"/>
<gene>
    <name evidence="2" type="ordered locus">Tneu_0138</name>
</gene>
<keyword evidence="3" id="KW-1185">Reference proteome</keyword>